<dbReference type="EMBL" id="BPLR01006660">
    <property type="protein sequence ID" value="GIY11568.1"/>
    <property type="molecule type" value="Genomic_DNA"/>
</dbReference>
<comment type="caution">
    <text evidence="1">The sequence shown here is derived from an EMBL/GenBank/DDBJ whole genome shotgun (WGS) entry which is preliminary data.</text>
</comment>
<accession>A0AAV4QV40</accession>
<name>A0AAV4QV40_CAEEX</name>
<keyword evidence="2" id="KW-1185">Reference proteome</keyword>
<gene>
    <name evidence="1" type="ORF">CEXT_748131</name>
</gene>
<organism evidence="1 2">
    <name type="scientific">Caerostris extrusa</name>
    <name type="common">Bark spider</name>
    <name type="synonym">Caerostris bankana</name>
    <dbReference type="NCBI Taxonomy" id="172846"/>
    <lineage>
        <taxon>Eukaryota</taxon>
        <taxon>Metazoa</taxon>
        <taxon>Ecdysozoa</taxon>
        <taxon>Arthropoda</taxon>
        <taxon>Chelicerata</taxon>
        <taxon>Arachnida</taxon>
        <taxon>Araneae</taxon>
        <taxon>Araneomorphae</taxon>
        <taxon>Entelegynae</taxon>
        <taxon>Araneoidea</taxon>
        <taxon>Araneidae</taxon>
        <taxon>Caerostris</taxon>
    </lineage>
</organism>
<dbReference type="AlphaFoldDB" id="A0AAV4QV40"/>
<proteinExistence type="predicted"/>
<reference evidence="1 2" key="1">
    <citation type="submission" date="2021-06" db="EMBL/GenBank/DDBJ databases">
        <title>Caerostris extrusa draft genome.</title>
        <authorList>
            <person name="Kono N."/>
            <person name="Arakawa K."/>
        </authorList>
    </citation>
    <scope>NUCLEOTIDE SEQUENCE [LARGE SCALE GENOMIC DNA]</scope>
</reference>
<sequence length="225" mass="25995">MLDMRKSRLPSFQTKTKIPSVHLITDRFDKHSYHRINFKGKKKKTFQECFIVNLHLTRTANRLGRREMGAAKKKKKKKVTAACTSLMRCGTHLSHAIPPLILKFGWPIRRIFRGRPPLPSRSREDGGKERKRKWTRHVPTGCLEKCVGVHPLVVIIPQVHPSSGIMRWSHHPDDVGRRLVYHSAAKRFPSDCRLLWLLRAVYPTETVGSWVQHPGGLWNHTRGSL</sequence>
<evidence type="ECO:0000313" key="2">
    <source>
        <dbReference type="Proteomes" id="UP001054945"/>
    </source>
</evidence>
<evidence type="ECO:0000313" key="1">
    <source>
        <dbReference type="EMBL" id="GIY11568.1"/>
    </source>
</evidence>
<dbReference type="Proteomes" id="UP001054945">
    <property type="component" value="Unassembled WGS sequence"/>
</dbReference>
<protein>
    <submittedName>
        <fullName evidence="1">Uncharacterized protein</fullName>
    </submittedName>
</protein>